<keyword evidence="2" id="KW-1185">Reference proteome</keyword>
<name>A0A9X2S8W8_9BACL</name>
<reference evidence="1" key="1">
    <citation type="submission" date="2022-08" db="EMBL/GenBank/DDBJ databases">
        <title>The genomic sequence of strain Paenibacillus sp. SCIV0701.</title>
        <authorList>
            <person name="Zhao H."/>
        </authorList>
    </citation>
    <scope>NUCLEOTIDE SEQUENCE</scope>
    <source>
        <strain evidence="1">SCIV0701</strain>
    </source>
</reference>
<dbReference type="Proteomes" id="UP001141950">
    <property type="component" value="Unassembled WGS sequence"/>
</dbReference>
<sequence>MTASGRNAPPPAHVYLPTASTARSNPMDMEGYARCRVYLLAAGDEDEIDVTLLGAPNEDGPYLEEISELARRFGVKGSVSYVMEDISRYLIVEATRLQGNWTIWVVPMRG</sequence>
<proteinExistence type="predicted"/>
<comment type="caution">
    <text evidence="1">The sequence shown here is derived from an EMBL/GenBank/DDBJ whole genome shotgun (WGS) entry which is preliminary data.</text>
</comment>
<dbReference type="AlphaFoldDB" id="A0A9X2S8W8"/>
<evidence type="ECO:0000313" key="1">
    <source>
        <dbReference type="EMBL" id="MCR2804859.1"/>
    </source>
</evidence>
<protein>
    <submittedName>
        <fullName evidence="1">Uncharacterized protein</fullName>
    </submittedName>
</protein>
<organism evidence="1 2">
    <name type="scientific">Paenibacillus soyae</name>
    <dbReference type="NCBI Taxonomy" id="2969249"/>
    <lineage>
        <taxon>Bacteria</taxon>
        <taxon>Bacillati</taxon>
        <taxon>Bacillota</taxon>
        <taxon>Bacilli</taxon>
        <taxon>Bacillales</taxon>
        <taxon>Paenibacillaceae</taxon>
        <taxon>Paenibacillus</taxon>
    </lineage>
</organism>
<evidence type="ECO:0000313" key="2">
    <source>
        <dbReference type="Proteomes" id="UP001141950"/>
    </source>
</evidence>
<dbReference type="EMBL" id="JANIPJ010000008">
    <property type="protein sequence ID" value="MCR2804859.1"/>
    <property type="molecule type" value="Genomic_DNA"/>
</dbReference>
<dbReference type="RefSeq" id="WP_257446298.1">
    <property type="nucleotide sequence ID" value="NZ_JANIPJ010000008.1"/>
</dbReference>
<accession>A0A9X2S8W8</accession>
<gene>
    <name evidence="1" type="ORF">NQZ67_13320</name>
</gene>